<proteinExistence type="predicted"/>
<dbReference type="Proteomes" id="UP000182841">
    <property type="component" value="Unassembled WGS sequence"/>
</dbReference>
<accession>A0A1H9SA69</accession>
<dbReference type="AlphaFoldDB" id="A0A1H9SA69"/>
<keyword evidence="3" id="KW-1185">Reference proteome</keyword>
<name>A0A1H9SA69_9ACTN</name>
<reference evidence="3" key="1">
    <citation type="submission" date="2016-10" db="EMBL/GenBank/DDBJ databases">
        <authorList>
            <person name="Varghese N."/>
            <person name="Submissions S."/>
        </authorList>
    </citation>
    <scope>NUCLEOTIDE SEQUENCE [LARGE SCALE GENOMIC DNA]</scope>
    <source>
        <strain evidence="3">CGMCC 4.6825</strain>
    </source>
</reference>
<gene>
    <name evidence="2" type="ORF">SAMN05421870_104367</name>
</gene>
<evidence type="ECO:0000313" key="3">
    <source>
        <dbReference type="Proteomes" id="UP000182841"/>
    </source>
</evidence>
<feature type="region of interest" description="Disordered" evidence="1">
    <location>
        <begin position="119"/>
        <end position="148"/>
    </location>
</feature>
<sequence length="148" mass="16080">MSRRRSLVWLGLTPEPERELPPSVAALRSPPTDSAAERRRLQRLILHGSERRWLRYLDEVADLVTRVANGTSPGDRRAARLAAEVILDHHRMLIGLPGTAYARTAGRRRALESALRDLHAGSPASGGADEAEDTAPPHDAATHPGGHA</sequence>
<evidence type="ECO:0000313" key="2">
    <source>
        <dbReference type="EMBL" id="SER81485.1"/>
    </source>
</evidence>
<dbReference type="EMBL" id="FOGO01000004">
    <property type="protein sequence ID" value="SER81485.1"/>
    <property type="molecule type" value="Genomic_DNA"/>
</dbReference>
<protein>
    <submittedName>
        <fullName evidence="2">Uncharacterized protein</fullName>
    </submittedName>
</protein>
<organism evidence="2 3">
    <name type="scientific">Streptomyces qinglanensis</name>
    <dbReference type="NCBI Taxonomy" id="943816"/>
    <lineage>
        <taxon>Bacteria</taxon>
        <taxon>Bacillati</taxon>
        <taxon>Actinomycetota</taxon>
        <taxon>Actinomycetes</taxon>
        <taxon>Kitasatosporales</taxon>
        <taxon>Streptomycetaceae</taxon>
        <taxon>Streptomyces</taxon>
    </lineage>
</organism>
<dbReference type="RefSeq" id="WP_075000135.1">
    <property type="nucleotide sequence ID" value="NZ_FOGO01000004.1"/>
</dbReference>
<evidence type="ECO:0000256" key="1">
    <source>
        <dbReference type="SAM" id="MobiDB-lite"/>
    </source>
</evidence>